<comment type="caution">
    <text evidence="3">The sequence shown here is derived from an EMBL/GenBank/DDBJ whole genome shotgun (WGS) entry which is preliminary data.</text>
</comment>
<dbReference type="RefSeq" id="WP_138471079.1">
    <property type="nucleotide sequence ID" value="NZ_VBTE01000005.1"/>
</dbReference>
<dbReference type="AlphaFoldDB" id="A0A5R9C6X5"/>
<dbReference type="Proteomes" id="UP000307201">
    <property type="component" value="Unassembled WGS sequence"/>
</dbReference>
<gene>
    <name evidence="3" type="ORF">FEZ48_03085</name>
</gene>
<evidence type="ECO:0000313" key="4">
    <source>
        <dbReference type="Proteomes" id="UP000307201"/>
    </source>
</evidence>
<feature type="transmembrane region" description="Helical" evidence="1">
    <location>
        <begin position="138"/>
        <end position="161"/>
    </location>
</feature>
<reference evidence="3 4" key="1">
    <citation type="submission" date="2019-05" db="EMBL/GenBank/DDBJ databases">
        <title>The metagenome of a microbial culture collection derived from dairy environment covers the genomic content of the human microbiome.</title>
        <authorList>
            <person name="Roder T."/>
            <person name="Wuthrich D."/>
            <person name="Sattari Z."/>
            <person name="Von Ah U."/>
            <person name="Bar C."/>
            <person name="Ronchi F."/>
            <person name="Macpherson A.J."/>
            <person name="Ganal-Vonarburg S.C."/>
            <person name="Bruggmann R."/>
            <person name="Vergeres G."/>
        </authorList>
    </citation>
    <scope>NUCLEOTIDE SEQUENCE [LARGE SCALE GENOMIC DNA]</scope>
    <source>
        <strain evidence="3 4">FAM 24235</strain>
    </source>
</reference>
<keyword evidence="1" id="KW-1133">Transmembrane helix</keyword>
<evidence type="ECO:0000256" key="1">
    <source>
        <dbReference type="SAM" id="Phobius"/>
    </source>
</evidence>
<keyword evidence="1" id="KW-0812">Transmembrane</keyword>
<feature type="signal peptide" evidence="2">
    <location>
        <begin position="1"/>
        <end position="25"/>
    </location>
</feature>
<organism evidence="3 4">
    <name type="scientific">Marinilactibacillus psychrotolerans</name>
    <dbReference type="NCBI Taxonomy" id="191770"/>
    <lineage>
        <taxon>Bacteria</taxon>
        <taxon>Bacillati</taxon>
        <taxon>Bacillota</taxon>
        <taxon>Bacilli</taxon>
        <taxon>Lactobacillales</taxon>
        <taxon>Carnobacteriaceae</taxon>
        <taxon>Marinilactibacillus</taxon>
    </lineage>
</organism>
<protein>
    <submittedName>
        <fullName evidence="3">Uncharacterized protein</fullName>
    </submittedName>
</protein>
<dbReference type="EMBL" id="VBTE01000005">
    <property type="protein sequence ID" value="TLQ08883.1"/>
    <property type="molecule type" value="Genomic_DNA"/>
</dbReference>
<dbReference type="OrthoDB" id="2195027at2"/>
<accession>A0A5R9C6X5</accession>
<sequence length="211" mass="22664">MKKIVLSLIAASMISAYLSPTYASASELSNVESIEINSQEGTTLGNDSQTGELAENDNIEKYNNVSDSQNYTIEYDEDGPVVVVYEEGYGEKQDEESMITATVTTPRPKGTYVSKWGKWQYTHIAISTGVLTNSINSALYGGVILVAGTIGLPVVAVSGLLEAARWTKLGNAPGKAVAKIWDTSGNGWVGFYMSKGYNGAGKHVATRYKTK</sequence>
<feature type="chain" id="PRO_5024273305" evidence="2">
    <location>
        <begin position="26"/>
        <end position="211"/>
    </location>
</feature>
<keyword evidence="1" id="KW-0472">Membrane</keyword>
<keyword evidence="2" id="KW-0732">Signal</keyword>
<evidence type="ECO:0000256" key="2">
    <source>
        <dbReference type="SAM" id="SignalP"/>
    </source>
</evidence>
<name>A0A5R9C6X5_9LACT</name>
<proteinExistence type="predicted"/>
<evidence type="ECO:0000313" key="3">
    <source>
        <dbReference type="EMBL" id="TLQ08883.1"/>
    </source>
</evidence>